<gene>
    <name evidence="1" type="ORF">NDU88_001743</name>
</gene>
<evidence type="ECO:0000313" key="1">
    <source>
        <dbReference type="EMBL" id="KAJ1214116.1"/>
    </source>
</evidence>
<protein>
    <submittedName>
        <fullName evidence="1">Uncharacterized protein</fullName>
    </submittedName>
</protein>
<dbReference type="EMBL" id="JANPWB010000001">
    <property type="protein sequence ID" value="KAJ1214116.1"/>
    <property type="molecule type" value="Genomic_DNA"/>
</dbReference>
<comment type="caution">
    <text evidence="1">The sequence shown here is derived from an EMBL/GenBank/DDBJ whole genome shotgun (WGS) entry which is preliminary data.</text>
</comment>
<organism evidence="1 2">
    <name type="scientific">Pleurodeles waltl</name>
    <name type="common">Iberian ribbed newt</name>
    <dbReference type="NCBI Taxonomy" id="8319"/>
    <lineage>
        <taxon>Eukaryota</taxon>
        <taxon>Metazoa</taxon>
        <taxon>Chordata</taxon>
        <taxon>Craniata</taxon>
        <taxon>Vertebrata</taxon>
        <taxon>Euteleostomi</taxon>
        <taxon>Amphibia</taxon>
        <taxon>Batrachia</taxon>
        <taxon>Caudata</taxon>
        <taxon>Salamandroidea</taxon>
        <taxon>Salamandridae</taxon>
        <taxon>Pleurodelinae</taxon>
        <taxon>Pleurodeles</taxon>
    </lineage>
</organism>
<dbReference type="Proteomes" id="UP001066276">
    <property type="component" value="Chromosome 1_1"/>
</dbReference>
<keyword evidence="2" id="KW-1185">Reference proteome</keyword>
<dbReference type="AlphaFoldDB" id="A0AAV7WMH0"/>
<reference evidence="1" key="1">
    <citation type="journal article" date="2022" name="bioRxiv">
        <title>Sequencing and chromosome-scale assembly of the giantPleurodeles waltlgenome.</title>
        <authorList>
            <person name="Brown T."/>
            <person name="Elewa A."/>
            <person name="Iarovenko S."/>
            <person name="Subramanian E."/>
            <person name="Araus A.J."/>
            <person name="Petzold A."/>
            <person name="Susuki M."/>
            <person name="Suzuki K.-i.T."/>
            <person name="Hayashi T."/>
            <person name="Toyoda A."/>
            <person name="Oliveira C."/>
            <person name="Osipova E."/>
            <person name="Leigh N.D."/>
            <person name="Simon A."/>
            <person name="Yun M.H."/>
        </authorList>
    </citation>
    <scope>NUCLEOTIDE SEQUENCE</scope>
    <source>
        <strain evidence="1">20211129_DDA</strain>
        <tissue evidence="1">Liver</tissue>
    </source>
</reference>
<name>A0AAV7WMH0_PLEWA</name>
<sequence length="343" mass="39110">MKGWTEKEQLYLNEVFGTEVIELFWKYSDELEPDDVAADRKQMRDGPFVFSQVVDAIRRLVKLCVAADRLREEKRAVDVVARTSQTGGVQASIFGTDKTMIGHAKPMREAAPLYVPPKGSGTSDDKTSVDAKGYFIYNWVYTPWNRADVMALKTAFPDPRKNPAALYEEVEGTISSCTMTLADIDLFFRLILPPDMWRTVHKVDDRVVFGASWKELEQMDGDREPAKKPYQLILDLPETILVKLKTIIPSKKIDWTVLAPCKQKTDESVSDFFPHFEEAFHGFSGQLLSDDTGRYLLVDKYVTNLLPGIARRLKACESSWTISTPVSLLTMAQYYERLELEER</sequence>
<evidence type="ECO:0000313" key="2">
    <source>
        <dbReference type="Proteomes" id="UP001066276"/>
    </source>
</evidence>
<accession>A0AAV7WMH0</accession>
<proteinExistence type="predicted"/>